<sequence>METATQQPAARTLVLCLDGTGSEPESGVTNVARLYALAVKDDAQLVFYDPGVGTMGARGAVTPFGAWLTRTAGLIVGYGIRDNIADAYVWLMNHYRPGDRIMLFGFSRGAYTAVALAGVLRSVGLLRPGAENLVPYALKMALAQGKKKPDEKSGGDAADRAFWSTRSSFDNGFGNPDFERFAKPVTFLGVWDTVKSVGWFNLRARFEQVRWPFTRNVDGVQTGRLALALDENRRAFTEYRFGTDKDGAKVVDDPRRDLEEMWFAGVHSDVGGTFEDDHGLSDLSLEWMTAEAVAAGLRIDGRVYDRLLGVTDGAAVPVERGEGRIHFHQWYWAIAGLGWRRRHPARTDRLHPSVQHRVDATAATAKPYRITWES</sequence>
<comment type="caution">
    <text evidence="2">The sequence shown here is derived from an EMBL/GenBank/DDBJ whole genome shotgun (WGS) entry which is preliminary data.</text>
</comment>
<keyword evidence="3" id="KW-1185">Reference proteome</keyword>
<dbReference type="Pfam" id="PF09994">
    <property type="entry name" value="T6SS_Tle1-like_cat"/>
    <property type="match status" value="1"/>
</dbReference>
<dbReference type="Proteomes" id="UP000598426">
    <property type="component" value="Unassembled WGS sequence"/>
</dbReference>
<name>A0ABR8NTQ5_9MICO</name>
<dbReference type="PANTHER" id="PTHR33840:SF2">
    <property type="entry name" value="TLE1 PHOSPHOLIPASE DOMAIN-CONTAINING PROTEIN"/>
    <property type="match status" value="1"/>
</dbReference>
<accession>A0ABR8NTQ5</accession>
<protein>
    <submittedName>
        <fullName evidence="2">DUF2235 domain-containing protein</fullName>
    </submittedName>
</protein>
<dbReference type="InterPro" id="IPR029058">
    <property type="entry name" value="AB_hydrolase_fold"/>
</dbReference>
<feature type="domain" description="T6SS Phospholipase effector Tle1-like catalytic" evidence="1">
    <location>
        <begin position="11"/>
        <end position="291"/>
    </location>
</feature>
<reference evidence="2 3" key="1">
    <citation type="submission" date="2020-09" db="EMBL/GenBank/DDBJ databases">
        <title>Isolation and identification of active actinomycetes.</title>
        <authorList>
            <person name="Li X."/>
        </authorList>
    </citation>
    <scope>NUCLEOTIDE SEQUENCE [LARGE SCALE GENOMIC DNA]</scope>
    <source>
        <strain evidence="2 3">NEAU-LLC</strain>
    </source>
</reference>
<gene>
    <name evidence="2" type="ORF">IF188_15670</name>
</gene>
<dbReference type="SUPFAM" id="SSF53474">
    <property type="entry name" value="alpha/beta-Hydrolases"/>
    <property type="match status" value="1"/>
</dbReference>
<proteinExistence type="predicted"/>
<organism evidence="2 3">
    <name type="scientific">Microbacterium helvum</name>
    <dbReference type="NCBI Taxonomy" id="2773713"/>
    <lineage>
        <taxon>Bacteria</taxon>
        <taxon>Bacillati</taxon>
        <taxon>Actinomycetota</taxon>
        <taxon>Actinomycetes</taxon>
        <taxon>Micrococcales</taxon>
        <taxon>Microbacteriaceae</taxon>
        <taxon>Microbacterium</taxon>
    </lineage>
</organism>
<evidence type="ECO:0000313" key="2">
    <source>
        <dbReference type="EMBL" id="MBD3943132.1"/>
    </source>
</evidence>
<evidence type="ECO:0000259" key="1">
    <source>
        <dbReference type="Pfam" id="PF09994"/>
    </source>
</evidence>
<dbReference type="InterPro" id="IPR018712">
    <property type="entry name" value="Tle1-like_cat"/>
</dbReference>
<dbReference type="EMBL" id="JACXZS010000011">
    <property type="protein sequence ID" value="MBD3943132.1"/>
    <property type="molecule type" value="Genomic_DNA"/>
</dbReference>
<evidence type="ECO:0000313" key="3">
    <source>
        <dbReference type="Proteomes" id="UP000598426"/>
    </source>
</evidence>
<dbReference type="PANTHER" id="PTHR33840">
    <property type="match status" value="1"/>
</dbReference>
<dbReference type="RefSeq" id="WP_191172744.1">
    <property type="nucleotide sequence ID" value="NZ_JACXZS010000011.1"/>
</dbReference>
<dbReference type="Gene3D" id="3.40.50.1820">
    <property type="entry name" value="alpha/beta hydrolase"/>
    <property type="match status" value="1"/>
</dbReference>